<evidence type="ECO:0000256" key="6">
    <source>
        <dbReference type="ARBA" id="ARBA00023136"/>
    </source>
</evidence>
<evidence type="ECO:0000256" key="8">
    <source>
        <dbReference type="SAM" id="Phobius"/>
    </source>
</evidence>
<organism evidence="9 10">
    <name type="scientific">Collinsella ihumii</name>
    <dbReference type="NCBI Taxonomy" id="1720204"/>
    <lineage>
        <taxon>Bacteria</taxon>
        <taxon>Bacillati</taxon>
        <taxon>Actinomycetota</taxon>
        <taxon>Coriobacteriia</taxon>
        <taxon>Coriobacteriales</taxon>
        <taxon>Coriobacteriaceae</taxon>
        <taxon>Collinsella</taxon>
    </lineage>
</organism>
<dbReference type="AlphaFoldDB" id="A0A921LS77"/>
<feature type="transmembrane region" description="Helical" evidence="8">
    <location>
        <begin position="84"/>
        <end position="102"/>
    </location>
</feature>
<comment type="caution">
    <text evidence="9">The sequence shown here is derived from an EMBL/GenBank/DDBJ whole genome shotgun (WGS) entry which is preliminary data.</text>
</comment>
<dbReference type="Proteomes" id="UP000746751">
    <property type="component" value="Unassembled WGS sequence"/>
</dbReference>
<keyword evidence="5 8" id="KW-1133">Transmembrane helix</keyword>
<keyword evidence="6 8" id="KW-0472">Membrane</keyword>
<protein>
    <submittedName>
        <fullName evidence="9">Multidrug efflux SMR transporter</fullName>
    </submittedName>
</protein>
<gene>
    <name evidence="9" type="ORF">K8U80_10530</name>
</gene>
<reference evidence="9" key="1">
    <citation type="journal article" date="2021" name="PeerJ">
        <title>Extensive microbial diversity within the chicken gut microbiome revealed by metagenomics and culture.</title>
        <authorList>
            <person name="Gilroy R."/>
            <person name="Ravi A."/>
            <person name="Getino M."/>
            <person name="Pursley I."/>
            <person name="Horton D.L."/>
            <person name="Alikhan N.F."/>
            <person name="Baker D."/>
            <person name="Gharbi K."/>
            <person name="Hall N."/>
            <person name="Watson M."/>
            <person name="Adriaenssens E.M."/>
            <person name="Foster-Nyarko E."/>
            <person name="Jarju S."/>
            <person name="Secka A."/>
            <person name="Antonio M."/>
            <person name="Oren A."/>
            <person name="Chaudhuri R.R."/>
            <person name="La Ragione R."/>
            <person name="Hildebrand F."/>
            <person name="Pallen M.J."/>
        </authorList>
    </citation>
    <scope>NUCLEOTIDE SEQUENCE</scope>
    <source>
        <strain evidence="9">ChiGjej2B2-7701</strain>
    </source>
</reference>
<keyword evidence="2" id="KW-0813">Transport</keyword>
<proteinExistence type="inferred from homology"/>
<dbReference type="InterPro" id="IPR000390">
    <property type="entry name" value="Small_drug/metabolite_transptr"/>
</dbReference>
<evidence type="ECO:0000256" key="2">
    <source>
        <dbReference type="ARBA" id="ARBA00022448"/>
    </source>
</evidence>
<keyword evidence="3" id="KW-1003">Cell membrane</keyword>
<dbReference type="PANTHER" id="PTHR30561">
    <property type="entry name" value="SMR FAMILY PROTON-DEPENDENT DRUG EFFLUX TRANSPORTER SUGE"/>
    <property type="match status" value="1"/>
</dbReference>
<feature type="transmembrane region" description="Helical" evidence="8">
    <location>
        <begin position="58"/>
        <end position="78"/>
    </location>
</feature>
<evidence type="ECO:0000256" key="3">
    <source>
        <dbReference type="ARBA" id="ARBA00022475"/>
    </source>
</evidence>
<sequence length="107" mass="11083">MGYLLLAGAIGCEIVATTCLKLSAGFTQFGWSVLTVICYVACYLCLARALLTVDLSVAYATWCAVGIVATTAISALVFHEQLNVASAVGIILCVVGVVLLNLNTSGH</sequence>
<name>A0A921LS77_9ACTN</name>
<dbReference type="InterPro" id="IPR045324">
    <property type="entry name" value="Small_multidrug_res"/>
</dbReference>
<dbReference type="Pfam" id="PF00893">
    <property type="entry name" value="Multi_Drug_Res"/>
    <property type="match status" value="1"/>
</dbReference>
<evidence type="ECO:0000256" key="4">
    <source>
        <dbReference type="ARBA" id="ARBA00022692"/>
    </source>
</evidence>
<dbReference type="GO" id="GO:0005886">
    <property type="term" value="C:plasma membrane"/>
    <property type="evidence" value="ECO:0007669"/>
    <property type="project" value="UniProtKB-SubCell"/>
</dbReference>
<evidence type="ECO:0000313" key="9">
    <source>
        <dbReference type="EMBL" id="HJG31812.1"/>
    </source>
</evidence>
<dbReference type="SUPFAM" id="SSF103481">
    <property type="entry name" value="Multidrug resistance efflux transporter EmrE"/>
    <property type="match status" value="1"/>
</dbReference>
<accession>A0A921LS77</accession>
<comment type="similarity">
    <text evidence="7">Belongs to the drug/metabolite transporter (DMT) superfamily. Small multidrug resistance (SMR) (TC 2.A.7.1) family.</text>
</comment>
<dbReference type="InterPro" id="IPR037185">
    <property type="entry name" value="EmrE-like"/>
</dbReference>
<feature type="transmembrane region" description="Helical" evidence="8">
    <location>
        <begin position="26"/>
        <end position="46"/>
    </location>
</feature>
<dbReference type="EMBL" id="DYVF01000061">
    <property type="protein sequence ID" value="HJG31812.1"/>
    <property type="molecule type" value="Genomic_DNA"/>
</dbReference>
<comment type="subcellular location">
    <subcellularLocation>
        <location evidence="1 7">Cell membrane</location>
        <topology evidence="1 7">Multi-pass membrane protein</topology>
    </subcellularLocation>
</comment>
<dbReference type="Gene3D" id="1.10.3730.20">
    <property type="match status" value="1"/>
</dbReference>
<keyword evidence="4 7" id="KW-0812">Transmembrane</keyword>
<evidence type="ECO:0000256" key="5">
    <source>
        <dbReference type="ARBA" id="ARBA00022989"/>
    </source>
</evidence>
<reference evidence="9" key="2">
    <citation type="submission" date="2021-09" db="EMBL/GenBank/DDBJ databases">
        <authorList>
            <person name="Gilroy R."/>
        </authorList>
    </citation>
    <scope>NUCLEOTIDE SEQUENCE</scope>
    <source>
        <strain evidence="9">ChiGjej2B2-7701</strain>
    </source>
</reference>
<evidence type="ECO:0000313" key="10">
    <source>
        <dbReference type="Proteomes" id="UP000746751"/>
    </source>
</evidence>
<dbReference type="PANTHER" id="PTHR30561:SF1">
    <property type="entry name" value="MULTIDRUG TRANSPORTER EMRE"/>
    <property type="match status" value="1"/>
</dbReference>
<evidence type="ECO:0000256" key="7">
    <source>
        <dbReference type="RuleBase" id="RU003942"/>
    </source>
</evidence>
<evidence type="ECO:0000256" key="1">
    <source>
        <dbReference type="ARBA" id="ARBA00004651"/>
    </source>
</evidence>
<dbReference type="GO" id="GO:0022857">
    <property type="term" value="F:transmembrane transporter activity"/>
    <property type="evidence" value="ECO:0007669"/>
    <property type="project" value="InterPro"/>
</dbReference>